<dbReference type="SUPFAM" id="SSF55920">
    <property type="entry name" value="Creatinase/aminopeptidase"/>
    <property type="match status" value="1"/>
</dbReference>
<evidence type="ECO:0000313" key="3">
    <source>
        <dbReference type="Proteomes" id="UP000177905"/>
    </source>
</evidence>
<dbReference type="Gene3D" id="3.90.230.10">
    <property type="entry name" value="Creatinase/methionine aminopeptidase superfamily"/>
    <property type="match status" value="1"/>
</dbReference>
<protein>
    <recommendedName>
        <fullName evidence="1">Peptidase M24 domain-containing protein</fullName>
    </recommendedName>
</protein>
<dbReference type="Proteomes" id="UP000177905">
    <property type="component" value="Unassembled WGS sequence"/>
</dbReference>
<comment type="caution">
    <text evidence="2">The sequence shown here is derived from an EMBL/GenBank/DDBJ whole genome shotgun (WGS) entry which is preliminary data.</text>
</comment>
<dbReference type="PANTHER" id="PTHR46112:SF3">
    <property type="entry name" value="AMINOPEPTIDASE YPDF"/>
    <property type="match status" value="1"/>
</dbReference>
<dbReference type="Pfam" id="PF00557">
    <property type="entry name" value="Peptidase_M24"/>
    <property type="match status" value="1"/>
</dbReference>
<sequence length="243" mass="27088">MISDYGLPTADSCLPADFKKAIEIAEKVFKELPTFVKIGLSEKEVAQKIRSALKKHGAKKEAFRIIVASGKNSTKIHGFAGRRKIKQGDIVMFDFGALYNTFRSDITRTYIIGKPTKKHKKIWALLLKAQKGAIEKIKAGTSCKVVDLTARAIIQRAGHGENFIHSTGHAVRHKIHEYPRIRSKSRGVLKEGDVITIEPGIYIKGWGGMRVEDMVLVTKRGYRVLTRLPQTLTLNPSPRGRGT</sequence>
<reference evidence="2 3" key="1">
    <citation type="journal article" date="2016" name="Nat. Commun.">
        <title>Thousands of microbial genomes shed light on interconnected biogeochemical processes in an aquifer system.</title>
        <authorList>
            <person name="Anantharaman K."/>
            <person name="Brown C.T."/>
            <person name="Hug L.A."/>
            <person name="Sharon I."/>
            <person name="Castelle C.J."/>
            <person name="Probst A.J."/>
            <person name="Thomas B.C."/>
            <person name="Singh A."/>
            <person name="Wilkins M.J."/>
            <person name="Karaoz U."/>
            <person name="Brodie E.L."/>
            <person name="Williams K.H."/>
            <person name="Hubbard S.S."/>
            <person name="Banfield J.F."/>
        </authorList>
    </citation>
    <scope>NUCLEOTIDE SEQUENCE [LARGE SCALE GENOMIC DNA]</scope>
</reference>
<evidence type="ECO:0000313" key="2">
    <source>
        <dbReference type="EMBL" id="OGC14903.1"/>
    </source>
</evidence>
<name>A0A1F4S581_UNCSA</name>
<dbReference type="PANTHER" id="PTHR46112">
    <property type="entry name" value="AMINOPEPTIDASE"/>
    <property type="match status" value="1"/>
</dbReference>
<gene>
    <name evidence="2" type="ORF">A2290_07380</name>
</gene>
<dbReference type="InterPro" id="IPR050659">
    <property type="entry name" value="Peptidase_M24B"/>
</dbReference>
<feature type="domain" description="Peptidase M24" evidence="1">
    <location>
        <begin position="18"/>
        <end position="219"/>
    </location>
</feature>
<proteinExistence type="predicted"/>
<accession>A0A1F4S581</accession>
<dbReference type="EMBL" id="MEUA01000028">
    <property type="protein sequence ID" value="OGC14903.1"/>
    <property type="molecule type" value="Genomic_DNA"/>
</dbReference>
<dbReference type="InterPro" id="IPR000994">
    <property type="entry name" value="Pept_M24"/>
</dbReference>
<organism evidence="2 3">
    <name type="scientific">candidate division WOR-1 bacterium RIFOXYB2_FULL_36_35</name>
    <dbReference type="NCBI Taxonomy" id="1802578"/>
    <lineage>
        <taxon>Bacteria</taxon>
        <taxon>Bacillati</taxon>
        <taxon>Saganbacteria</taxon>
    </lineage>
</organism>
<dbReference type="AlphaFoldDB" id="A0A1F4S581"/>
<dbReference type="InterPro" id="IPR036005">
    <property type="entry name" value="Creatinase/aminopeptidase-like"/>
</dbReference>
<evidence type="ECO:0000259" key="1">
    <source>
        <dbReference type="Pfam" id="PF00557"/>
    </source>
</evidence>